<proteinExistence type="predicted"/>
<dbReference type="EMBL" id="JAADJZ010000030">
    <property type="protein sequence ID" value="KAF2866016.1"/>
    <property type="molecule type" value="Genomic_DNA"/>
</dbReference>
<organism evidence="3 4">
    <name type="scientific">Massariosphaeria phaeospora</name>
    <dbReference type="NCBI Taxonomy" id="100035"/>
    <lineage>
        <taxon>Eukaryota</taxon>
        <taxon>Fungi</taxon>
        <taxon>Dikarya</taxon>
        <taxon>Ascomycota</taxon>
        <taxon>Pezizomycotina</taxon>
        <taxon>Dothideomycetes</taxon>
        <taxon>Pleosporomycetidae</taxon>
        <taxon>Pleosporales</taxon>
        <taxon>Pleosporales incertae sedis</taxon>
        <taxon>Massariosphaeria</taxon>
    </lineage>
</organism>
<dbReference type="PROSITE" id="PS51831">
    <property type="entry name" value="HD"/>
    <property type="match status" value="1"/>
</dbReference>
<gene>
    <name evidence="3" type="ORF">BDV95DRAFT_506032</name>
</gene>
<sequence>MKPKFTGIALLSSILLVSATSQTRPADNSLETIKKYGWSAVPHAQSTLLKDVSPWEPANYTVAEIKVPDSEVVKQAVRYAKDHLPEQVFNHSMRVYYYAGAAIAEKHLPSFIPSLETYFLTCLFHDIGTTQENLHATLLSFEFYGGYLALNQLQAYGAPREQAESVTEAVIRHQDLGDIGSITSVGQLIQLSTLFGVDNAGNNPTLISRQTIESVVAAYPRGHWSSCFSHTIDKELELKPWAHSSAIPNFAPSVAGNKLMEPWDALGRNISCPAI</sequence>
<name>A0A7C8M1M0_9PLEO</name>
<dbReference type="PANTHER" id="PTHR35569:SF1">
    <property type="entry name" value="CYANAMIDE HYDRATASE DDI2-RELATED"/>
    <property type="match status" value="1"/>
</dbReference>
<dbReference type="SUPFAM" id="SSF109604">
    <property type="entry name" value="HD-domain/PDEase-like"/>
    <property type="match status" value="1"/>
</dbReference>
<protein>
    <recommendedName>
        <fullName evidence="2">HD domain-containing protein</fullName>
    </recommendedName>
</protein>
<dbReference type="Proteomes" id="UP000481861">
    <property type="component" value="Unassembled WGS sequence"/>
</dbReference>
<feature type="domain" description="HD" evidence="2">
    <location>
        <begin position="88"/>
        <end position="198"/>
    </location>
</feature>
<dbReference type="CDD" id="cd00077">
    <property type="entry name" value="HDc"/>
    <property type="match status" value="1"/>
</dbReference>
<feature type="signal peptide" evidence="1">
    <location>
        <begin position="1"/>
        <end position="19"/>
    </location>
</feature>
<evidence type="ECO:0000259" key="2">
    <source>
        <dbReference type="PROSITE" id="PS51831"/>
    </source>
</evidence>
<dbReference type="PANTHER" id="PTHR35569">
    <property type="entry name" value="CYANAMIDE HYDRATASE DDI2-RELATED"/>
    <property type="match status" value="1"/>
</dbReference>
<dbReference type="OrthoDB" id="409121at2759"/>
<keyword evidence="4" id="KW-1185">Reference proteome</keyword>
<dbReference type="InterPro" id="IPR003607">
    <property type="entry name" value="HD/PDEase_dom"/>
</dbReference>
<reference evidence="3 4" key="1">
    <citation type="submission" date="2020-01" db="EMBL/GenBank/DDBJ databases">
        <authorList>
            <consortium name="DOE Joint Genome Institute"/>
            <person name="Haridas S."/>
            <person name="Albert R."/>
            <person name="Binder M."/>
            <person name="Bloem J."/>
            <person name="Labutti K."/>
            <person name="Salamov A."/>
            <person name="Andreopoulos B."/>
            <person name="Baker S.E."/>
            <person name="Barry K."/>
            <person name="Bills G."/>
            <person name="Bluhm B.H."/>
            <person name="Cannon C."/>
            <person name="Castanera R."/>
            <person name="Culley D.E."/>
            <person name="Daum C."/>
            <person name="Ezra D."/>
            <person name="Gonzalez J.B."/>
            <person name="Henrissat B."/>
            <person name="Kuo A."/>
            <person name="Liang C."/>
            <person name="Lipzen A."/>
            <person name="Lutzoni F."/>
            <person name="Magnuson J."/>
            <person name="Mondo S."/>
            <person name="Nolan M."/>
            <person name="Ohm R."/>
            <person name="Pangilinan J."/>
            <person name="Park H.-J.H."/>
            <person name="Ramirez L."/>
            <person name="Alfaro M."/>
            <person name="Sun H."/>
            <person name="Tritt A."/>
            <person name="Yoshinaga Y."/>
            <person name="Zwiers L.-H.L."/>
            <person name="Turgeon B.G."/>
            <person name="Goodwin S.B."/>
            <person name="Spatafora J.W."/>
            <person name="Crous P.W."/>
            <person name="Grigoriev I.V."/>
        </authorList>
    </citation>
    <scope>NUCLEOTIDE SEQUENCE [LARGE SCALE GENOMIC DNA]</scope>
    <source>
        <strain evidence="3 4">CBS 611.86</strain>
    </source>
</reference>
<dbReference type="InterPro" id="IPR006674">
    <property type="entry name" value="HD_domain"/>
</dbReference>
<evidence type="ECO:0000256" key="1">
    <source>
        <dbReference type="SAM" id="SignalP"/>
    </source>
</evidence>
<comment type="caution">
    <text evidence="3">The sequence shown here is derived from an EMBL/GenBank/DDBJ whole genome shotgun (WGS) entry which is preliminary data.</text>
</comment>
<evidence type="ECO:0000313" key="3">
    <source>
        <dbReference type="EMBL" id="KAF2866016.1"/>
    </source>
</evidence>
<feature type="chain" id="PRO_5028951256" description="HD domain-containing protein" evidence="1">
    <location>
        <begin position="20"/>
        <end position="275"/>
    </location>
</feature>
<evidence type="ECO:0000313" key="4">
    <source>
        <dbReference type="Proteomes" id="UP000481861"/>
    </source>
</evidence>
<dbReference type="AlphaFoldDB" id="A0A7C8M1M0"/>
<keyword evidence="1" id="KW-0732">Signal</keyword>
<accession>A0A7C8M1M0</accession>
<dbReference type="InterPro" id="IPR017771">
    <property type="entry name" value="Cyanamide_hydratase_HD"/>
</dbReference>
<dbReference type="NCBIfam" id="TIGR03401">
    <property type="entry name" value="cyanamide_fam"/>
    <property type="match status" value="1"/>
</dbReference>
<dbReference type="Gene3D" id="1.10.3210.10">
    <property type="entry name" value="Hypothetical protein af1432"/>
    <property type="match status" value="1"/>
</dbReference>